<dbReference type="RefSeq" id="WP_141225731.1">
    <property type="nucleotide sequence ID" value="NZ_CP067140.1"/>
</dbReference>
<proteinExistence type="predicted"/>
<dbReference type="EMBL" id="CP067140">
    <property type="protein sequence ID" value="WCR03756.1"/>
    <property type="molecule type" value="Genomic_DNA"/>
</dbReference>
<dbReference type="Proteomes" id="UP000186216">
    <property type="component" value="Unassembled WGS sequence"/>
</dbReference>
<evidence type="ECO:0000313" key="3">
    <source>
        <dbReference type="Proteomes" id="UP000186216"/>
    </source>
</evidence>
<evidence type="ECO:0000313" key="1">
    <source>
        <dbReference type="EMBL" id="SIS59088.1"/>
    </source>
</evidence>
<reference evidence="2 4" key="2">
    <citation type="submission" date="2021-01" db="EMBL/GenBank/DDBJ databases">
        <title>Biogeographic distribution of Paracoccus.</title>
        <authorList>
            <person name="Hollensteiner J."/>
            <person name="Leineberger J."/>
            <person name="Brinkhoff T."/>
            <person name="Daniel R."/>
        </authorList>
    </citation>
    <scope>NUCLEOTIDE SEQUENCE [LARGE SCALE GENOMIC DNA]</scope>
    <source>
        <strain evidence="2 4">DSM 18447</strain>
    </source>
</reference>
<name>A0AA45W1Q5_9RHOB</name>
<accession>A0AA45W1Q5</accession>
<dbReference type="Proteomes" id="UP001215549">
    <property type="component" value="Chromosome"/>
</dbReference>
<sequence>MADKTRQERSEVVSALIGAPDREQYIPAPRYTSGELSKLSQRLLDQNNSENAAREVIYASVANWSGHDINRGDKLPIVREDKIVHWIGSPYASLDPIEDIIGAARLKPRSALMAEQKQLSRLIKVLEEAQRIFYAVEVENSWHLDRTWTAGARTLGTNVDIVHALGLASALSISVHGIIHNIRQRLREVDRELESHSHGPGRPENKPAHEVTKKFVLLYVAVTGRRPSCSTSDGMFFGDFSPMLRDLFDALGWVKTKVEGPAEKAIAAIPDDYANRFEPEKTGHLGGFFGLKQ</sequence>
<dbReference type="AlphaFoldDB" id="A0AA45W1Q5"/>
<protein>
    <submittedName>
        <fullName evidence="1">Uncharacterized protein</fullName>
    </submittedName>
</protein>
<keyword evidence="4" id="KW-1185">Reference proteome</keyword>
<dbReference type="EMBL" id="FTOU01000001">
    <property type="protein sequence ID" value="SIS59088.1"/>
    <property type="molecule type" value="Genomic_DNA"/>
</dbReference>
<organism evidence="1 3">
    <name type="scientific">Paracoccus saliphilus</name>
    <dbReference type="NCBI Taxonomy" id="405559"/>
    <lineage>
        <taxon>Bacteria</taxon>
        <taxon>Pseudomonadati</taxon>
        <taxon>Pseudomonadota</taxon>
        <taxon>Alphaproteobacteria</taxon>
        <taxon>Rhodobacterales</taxon>
        <taxon>Paracoccaceae</taxon>
        <taxon>Paracoccus</taxon>
    </lineage>
</organism>
<evidence type="ECO:0000313" key="4">
    <source>
        <dbReference type="Proteomes" id="UP001215549"/>
    </source>
</evidence>
<reference evidence="1 3" key="1">
    <citation type="submission" date="2017-01" db="EMBL/GenBank/DDBJ databases">
        <authorList>
            <person name="Varghese N."/>
            <person name="Submissions S."/>
        </authorList>
    </citation>
    <scope>NUCLEOTIDE SEQUENCE [LARGE SCALE GENOMIC DNA]</scope>
    <source>
        <strain evidence="1 3">DSM 18447</strain>
    </source>
</reference>
<gene>
    <name evidence="2" type="ORF">JHX88_03020</name>
    <name evidence="1" type="ORF">SAMN05421772_101681</name>
</gene>
<evidence type="ECO:0000313" key="2">
    <source>
        <dbReference type="EMBL" id="WCR03756.1"/>
    </source>
</evidence>